<dbReference type="InterPro" id="IPR029058">
    <property type="entry name" value="AB_hydrolase_fold"/>
</dbReference>
<proteinExistence type="inferred from homology"/>
<dbReference type="InterPro" id="IPR013094">
    <property type="entry name" value="AB_hydrolase_3"/>
</dbReference>
<dbReference type="Proteomes" id="UP000664398">
    <property type="component" value="Unassembled WGS sequence"/>
</dbReference>
<evidence type="ECO:0000256" key="1">
    <source>
        <dbReference type="ARBA" id="ARBA00010515"/>
    </source>
</evidence>
<comment type="similarity">
    <text evidence="1">Belongs to the 'GDXG' lipolytic enzyme family.</text>
</comment>
<dbReference type="RefSeq" id="WP_208047006.1">
    <property type="nucleotide sequence ID" value="NZ_JAGDYL010000040.1"/>
</dbReference>
<dbReference type="GO" id="GO:0004806">
    <property type="term" value="F:triacylglycerol lipase activity"/>
    <property type="evidence" value="ECO:0007669"/>
    <property type="project" value="TreeGrafter"/>
</dbReference>
<dbReference type="PANTHER" id="PTHR48081">
    <property type="entry name" value="AB HYDROLASE SUPERFAMILY PROTEIN C4A8.06C"/>
    <property type="match status" value="1"/>
</dbReference>
<keyword evidence="5" id="KW-1185">Reference proteome</keyword>
<evidence type="ECO:0000313" key="5">
    <source>
        <dbReference type="Proteomes" id="UP000664398"/>
    </source>
</evidence>
<evidence type="ECO:0000313" key="4">
    <source>
        <dbReference type="EMBL" id="MBO1806555.1"/>
    </source>
</evidence>
<feature type="domain" description="Alpha/beta hydrolase fold-3" evidence="3">
    <location>
        <begin position="67"/>
        <end position="265"/>
    </location>
</feature>
<sequence>MSGNELPIDRVIAALRANPLDFAGDLGELRTAFDALGRRPDPAVDVFVQREIGGVPVVEIGEGSEPVIFAHAGGYIAGSAMGSYGLTAALAGATGRRVVAVDYRLAPEHPFPAARDDLIAVYEGVVAAGAHPGSIGMVGASAGGGLVLQALFELRDRSADLPGAAALISPFSDLTLSGSSYASNEMRDPSLTRKGLAAAAGHYAATGTAVERPDPDLLRGLPPLQIHAGSREILLSDSVDLAGAAAHADVHVELEVWPGMVHVFPTFAAVLPEGFEALLRIEDFFMRCIRVVER</sequence>
<dbReference type="InterPro" id="IPR050300">
    <property type="entry name" value="GDXG_lipolytic_enzyme"/>
</dbReference>
<organism evidence="4 5">
    <name type="scientific">Leucobacter ruminantium</name>
    <dbReference type="NCBI Taxonomy" id="1289170"/>
    <lineage>
        <taxon>Bacteria</taxon>
        <taxon>Bacillati</taxon>
        <taxon>Actinomycetota</taxon>
        <taxon>Actinomycetes</taxon>
        <taxon>Micrococcales</taxon>
        <taxon>Microbacteriaceae</taxon>
        <taxon>Leucobacter</taxon>
    </lineage>
</organism>
<dbReference type="PANTHER" id="PTHR48081:SF30">
    <property type="entry name" value="ACETYL-HYDROLASE LIPR-RELATED"/>
    <property type="match status" value="1"/>
</dbReference>
<keyword evidence="2 4" id="KW-0378">Hydrolase</keyword>
<dbReference type="SUPFAM" id="SSF53474">
    <property type="entry name" value="alpha/beta-Hydrolases"/>
    <property type="match status" value="1"/>
</dbReference>
<accession>A0A939RV56</accession>
<protein>
    <submittedName>
        <fullName evidence="4">Alpha/beta hydrolase fold domain-containing protein</fullName>
    </submittedName>
</protein>
<dbReference type="EMBL" id="JAGDYL010000040">
    <property type="protein sequence ID" value="MBO1806555.1"/>
    <property type="molecule type" value="Genomic_DNA"/>
</dbReference>
<name>A0A939RV56_9MICO</name>
<reference evidence="4" key="1">
    <citation type="submission" date="2021-03" db="EMBL/GenBank/DDBJ databases">
        <title>Leucobacter chromiisoli sp. nov., isolated from chromium-containing soil of chemical plant.</title>
        <authorList>
            <person name="Xu Z."/>
        </authorList>
    </citation>
    <scope>NUCLEOTIDE SEQUENCE</scope>
    <source>
        <strain evidence="4">A2</strain>
    </source>
</reference>
<gene>
    <name evidence="4" type="ORF">J4H91_14715</name>
</gene>
<comment type="caution">
    <text evidence="4">The sequence shown here is derived from an EMBL/GenBank/DDBJ whole genome shotgun (WGS) entry which is preliminary data.</text>
</comment>
<dbReference type="Pfam" id="PF07859">
    <property type="entry name" value="Abhydrolase_3"/>
    <property type="match status" value="1"/>
</dbReference>
<dbReference type="AlphaFoldDB" id="A0A939RV56"/>
<dbReference type="Gene3D" id="3.40.50.1820">
    <property type="entry name" value="alpha/beta hydrolase"/>
    <property type="match status" value="1"/>
</dbReference>
<evidence type="ECO:0000256" key="2">
    <source>
        <dbReference type="ARBA" id="ARBA00022801"/>
    </source>
</evidence>
<evidence type="ECO:0000259" key="3">
    <source>
        <dbReference type="Pfam" id="PF07859"/>
    </source>
</evidence>